<evidence type="ECO:0000313" key="2">
    <source>
        <dbReference type="Proteomes" id="UP000176420"/>
    </source>
</evidence>
<dbReference type="EMBL" id="MHKI01000008">
    <property type="protein sequence ID" value="OGY87515.1"/>
    <property type="molecule type" value="Genomic_DNA"/>
</dbReference>
<proteinExistence type="predicted"/>
<gene>
    <name evidence="1" type="ORF">A2319_04100</name>
</gene>
<dbReference type="Proteomes" id="UP000176420">
    <property type="component" value="Unassembled WGS sequence"/>
</dbReference>
<protein>
    <submittedName>
        <fullName evidence="1">Uncharacterized protein</fullName>
    </submittedName>
</protein>
<name>A0A1G2BEP5_9BACT</name>
<evidence type="ECO:0000313" key="1">
    <source>
        <dbReference type="EMBL" id="OGY87515.1"/>
    </source>
</evidence>
<dbReference type="AlphaFoldDB" id="A0A1G2BEP5"/>
<organism evidence="1 2">
    <name type="scientific">Candidatus Kerfeldbacteria bacterium RIFOXYB2_FULL_38_14</name>
    <dbReference type="NCBI Taxonomy" id="1798547"/>
    <lineage>
        <taxon>Bacteria</taxon>
        <taxon>Candidatus Kerfeldiibacteriota</taxon>
    </lineage>
</organism>
<reference evidence="1 2" key="1">
    <citation type="journal article" date="2016" name="Nat. Commun.">
        <title>Thousands of microbial genomes shed light on interconnected biogeochemical processes in an aquifer system.</title>
        <authorList>
            <person name="Anantharaman K."/>
            <person name="Brown C.T."/>
            <person name="Hug L.A."/>
            <person name="Sharon I."/>
            <person name="Castelle C.J."/>
            <person name="Probst A.J."/>
            <person name="Thomas B.C."/>
            <person name="Singh A."/>
            <person name="Wilkins M.J."/>
            <person name="Karaoz U."/>
            <person name="Brodie E.L."/>
            <person name="Williams K.H."/>
            <person name="Hubbard S.S."/>
            <person name="Banfield J.F."/>
        </authorList>
    </citation>
    <scope>NUCLEOTIDE SEQUENCE [LARGE SCALE GENOMIC DNA]</scope>
</reference>
<comment type="caution">
    <text evidence="1">The sequence shown here is derived from an EMBL/GenBank/DDBJ whole genome shotgun (WGS) entry which is preliminary data.</text>
</comment>
<sequence length="473" mass="54961">MFDNFFGKGRKKKEIIAPIPSSPPPTERRKEPAPIYFDDEYMQKFEGTLTEGELPYYWCHDTFATAGLSDMEGTKVVGIQTTGCSHGLNYKKREGNFPFQTAYYDEPRRRTGQNLGDFQIFAFHPYVDNRKAAEKVFYVTQTLLSAAEFGDRSGNYYEETGLIPRISIDKFDNLFPNPTRAFTNPEFYPPRGQDYLYNQQKPIGDPRILSAETLKSAELPKRSMVDIFKELGFFDKYQEPNDKVVRTELTDFFYLFLHTITQTSLNFSTRKPEEIQKARGKMVGFCDLPMVLLIKNFNLAKTNGTALEFIRMLSVFLPADLRRSFFYLTYTENIYRYQRGKRYIHNFMVLTEESGLTGAACSDVNNGKLFMVGNGFPPSRNFEQLSGVNWPLILSHVPETLADLVMRYAHDPERMYEVVERLMTETMDQANQMLDQKYSNEPAEIKNLTEEIKKLYWKSYCQLFKELPPRSKN</sequence>
<accession>A0A1G2BEP5</accession>